<evidence type="ECO:0000313" key="2">
    <source>
        <dbReference type="EMBL" id="GMR58074.1"/>
    </source>
</evidence>
<dbReference type="Proteomes" id="UP001328107">
    <property type="component" value="Unassembled WGS sequence"/>
</dbReference>
<dbReference type="EMBL" id="BTRK01000006">
    <property type="protein sequence ID" value="GMR58074.1"/>
    <property type="molecule type" value="Genomic_DNA"/>
</dbReference>
<dbReference type="PROSITE" id="PS50106">
    <property type="entry name" value="PDZ"/>
    <property type="match status" value="1"/>
</dbReference>
<protein>
    <recommendedName>
        <fullName evidence="1">PDZ domain-containing protein</fullName>
    </recommendedName>
</protein>
<dbReference type="PANTHER" id="PTHR10878">
    <property type="entry name" value="SEGMENT POLARITY PROTEIN DISHEVELLED"/>
    <property type="match status" value="1"/>
</dbReference>
<feature type="non-terminal residue" evidence="2">
    <location>
        <position position="1"/>
    </location>
</feature>
<reference evidence="3" key="1">
    <citation type="submission" date="2022-10" db="EMBL/GenBank/DDBJ databases">
        <title>Genome assembly of Pristionchus species.</title>
        <authorList>
            <person name="Yoshida K."/>
            <person name="Sommer R.J."/>
        </authorList>
    </citation>
    <scope>NUCLEOTIDE SEQUENCE [LARGE SCALE GENOMIC DNA]</scope>
    <source>
        <strain evidence="3">RS5460</strain>
    </source>
</reference>
<dbReference type="SMART" id="SM00228">
    <property type="entry name" value="PDZ"/>
    <property type="match status" value="1"/>
</dbReference>
<organism evidence="2 3">
    <name type="scientific">Pristionchus mayeri</name>
    <dbReference type="NCBI Taxonomy" id="1317129"/>
    <lineage>
        <taxon>Eukaryota</taxon>
        <taxon>Metazoa</taxon>
        <taxon>Ecdysozoa</taxon>
        <taxon>Nematoda</taxon>
        <taxon>Chromadorea</taxon>
        <taxon>Rhabditida</taxon>
        <taxon>Rhabditina</taxon>
        <taxon>Diplogasteromorpha</taxon>
        <taxon>Diplogasteroidea</taxon>
        <taxon>Neodiplogasteridae</taxon>
        <taxon>Pristionchus</taxon>
    </lineage>
</organism>
<dbReference type="Pfam" id="PF00595">
    <property type="entry name" value="PDZ"/>
    <property type="match status" value="1"/>
</dbReference>
<dbReference type="GO" id="GO:0005109">
    <property type="term" value="F:frizzled binding"/>
    <property type="evidence" value="ECO:0007669"/>
    <property type="project" value="TreeGrafter"/>
</dbReference>
<dbReference type="AlphaFoldDB" id="A0AAN5D9U4"/>
<dbReference type="GO" id="GO:0005829">
    <property type="term" value="C:cytosol"/>
    <property type="evidence" value="ECO:0007669"/>
    <property type="project" value="TreeGrafter"/>
</dbReference>
<comment type="caution">
    <text evidence="2">The sequence shown here is derived from an EMBL/GenBank/DDBJ whole genome shotgun (WGS) entry which is preliminary data.</text>
</comment>
<sequence>KMLGVTIVGLSSARGDKGIFVESITKGSVVHVDGRIKPNDLLKHVNNIPLKSLTNDQAVDILRKAVERRGRIRITVATDAET</sequence>
<evidence type="ECO:0000259" key="1">
    <source>
        <dbReference type="PROSITE" id="PS50106"/>
    </source>
</evidence>
<evidence type="ECO:0000313" key="3">
    <source>
        <dbReference type="Proteomes" id="UP001328107"/>
    </source>
</evidence>
<dbReference type="PANTHER" id="PTHR10878:SF25">
    <property type="entry name" value="SEGMENT POLARITY PROTEIN DISHEVELLED"/>
    <property type="match status" value="1"/>
</dbReference>
<feature type="domain" description="PDZ" evidence="1">
    <location>
        <begin position="1"/>
        <end position="65"/>
    </location>
</feature>
<gene>
    <name evidence="2" type="ORF">PMAYCL1PPCAC_28269</name>
</gene>
<accession>A0AAN5D9U4</accession>
<keyword evidence="3" id="KW-1185">Reference proteome</keyword>
<proteinExistence type="predicted"/>
<dbReference type="InterPro" id="IPR015506">
    <property type="entry name" value="Dsh/Dvl-rel"/>
</dbReference>
<dbReference type="Gene3D" id="2.30.42.10">
    <property type="match status" value="1"/>
</dbReference>
<dbReference type="GO" id="GO:0060070">
    <property type="term" value="P:canonical Wnt signaling pathway"/>
    <property type="evidence" value="ECO:0007669"/>
    <property type="project" value="TreeGrafter"/>
</dbReference>
<dbReference type="InterPro" id="IPR036034">
    <property type="entry name" value="PDZ_sf"/>
</dbReference>
<dbReference type="SUPFAM" id="SSF50156">
    <property type="entry name" value="PDZ domain-like"/>
    <property type="match status" value="1"/>
</dbReference>
<dbReference type="InterPro" id="IPR001478">
    <property type="entry name" value="PDZ"/>
</dbReference>
<name>A0AAN5D9U4_9BILA</name>
<feature type="non-terminal residue" evidence="2">
    <location>
        <position position="82"/>
    </location>
</feature>